<proteinExistence type="predicted"/>
<dbReference type="Proteomes" id="UP000051861">
    <property type="component" value="Unassembled WGS sequence"/>
</dbReference>
<sequence length="177" mass="19364">MSEIHGAKAKAEKLVLPQVKVPTKIRIGRQRIKNLQESKEAAAKGIPSKTYPATREGIAQALKDLNLQKRLSHVPTQGVSGKMKIEFTIEPKYDINQERFVGVLTEVTCHPGTLTTTGELGFKELSDMIAAALGGLNIVFPKGAKKLPDSITGIKPLTFKMPTKKKGIKGHVSWKRV</sequence>
<evidence type="ECO:0000313" key="2">
    <source>
        <dbReference type="Proteomes" id="UP000051861"/>
    </source>
</evidence>
<protein>
    <submittedName>
        <fullName evidence="1">Uncharacterized protein</fullName>
    </submittedName>
</protein>
<gene>
    <name evidence="1" type="ORF">AMJ44_12465</name>
</gene>
<comment type="caution">
    <text evidence="1">The sequence shown here is derived from an EMBL/GenBank/DDBJ whole genome shotgun (WGS) entry which is preliminary data.</text>
</comment>
<organism evidence="1 2">
    <name type="scientific">candidate division WOR-1 bacterium DG_54_3</name>
    <dbReference type="NCBI Taxonomy" id="1703775"/>
    <lineage>
        <taxon>Bacteria</taxon>
        <taxon>Bacillati</taxon>
        <taxon>Saganbacteria</taxon>
    </lineage>
</organism>
<reference evidence="1 2" key="1">
    <citation type="journal article" date="2015" name="Microbiome">
        <title>Genomic resolution of linkages in carbon, nitrogen, and sulfur cycling among widespread estuary sediment bacteria.</title>
        <authorList>
            <person name="Baker B.J."/>
            <person name="Lazar C.S."/>
            <person name="Teske A.P."/>
            <person name="Dick G.J."/>
        </authorList>
    </citation>
    <scope>NUCLEOTIDE SEQUENCE [LARGE SCALE GENOMIC DNA]</scope>
    <source>
        <strain evidence="1">DG_54_3</strain>
    </source>
</reference>
<dbReference type="EMBL" id="LIZX01000171">
    <property type="protein sequence ID" value="KPJ64627.1"/>
    <property type="molecule type" value="Genomic_DNA"/>
</dbReference>
<dbReference type="AlphaFoldDB" id="A0A0S7XQX8"/>
<accession>A0A0S7XQX8</accession>
<evidence type="ECO:0000313" key="1">
    <source>
        <dbReference type="EMBL" id="KPJ64627.1"/>
    </source>
</evidence>
<name>A0A0S7XQX8_UNCSA</name>